<reference evidence="2 3" key="1">
    <citation type="submission" date="2018-08" db="EMBL/GenBank/DDBJ databases">
        <title>Parvularcula sp. SM1705, isolated from surface water of the South Sea China.</title>
        <authorList>
            <person name="Sun L."/>
        </authorList>
    </citation>
    <scope>NUCLEOTIDE SEQUENCE [LARGE SCALE GENOMIC DNA]</scope>
    <source>
        <strain evidence="2 3">SM1705</strain>
    </source>
</reference>
<evidence type="ECO:0000313" key="3">
    <source>
        <dbReference type="Proteomes" id="UP000264589"/>
    </source>
</evidence>
<dbReference type="RefSeq" id="WP_116391183.1">
    <property type="nucleotide sequence ID" value="NZ_QUQO01000001.1"/>
</dbReference>
<gene>
    <name evidence="2" type="ORF">DX908_04190</name>
</gene>
<dbReference type="AlphaFoldDB" id="A0A371RGI3"/>
<dbReference type="Pfam" id="PF16261">
    <property type="entry name" value="DUF4915"/>
    <property type="match status" value="1"/>
</dbReference>
<dbReference type="Proteomes" id="UP000264589">
    <property type="component" value="Unassembled WGS sequence"/>
</dbReference>
<protein>
    <submittedName>
        <fullName evidence="2">TIGR03032 family protein</fullName>
    </submittedName>
</protein>
<keyword evidence="3" id="KW-1185">Reference proteome</keyword>
<feature type="domain" description="Conserved hypothetical protein CHP03032" evidence="1">
    <location>
        <begin position="15"/>
        <end position="333"/>
    </location>
</feature>
<name>A0A371RGI3_9PROT</name>
<dbReference type="SUPFAM" id="SSF63825">
    <property type="entry name" value="YWTD domain"/>
    <property type="match status" value="1"/>
</dbReference>
<dbReference type="EMBL" id="QUQO01000001">
    <property type="protein sequence ID" value="RFB04551.1"/>
    <property type="molecule type" value="Genomic_DNA"/>
</dbReference>
<dbReference type="InterPro" id="IPR017481">
    <property type="entry name" value="CHP03032"/>
</dbReference>
<evidence type="ECO:0000259" key="1">
    <source>
        <dbReference type="Pfam" id="PF16261"/>
    </source>
</evidence>
<sequence>MSEAPPQLELTPSRMFPSWLANSGSSLAFTTYQAGKVFFIGTNREEGKLSIFERTFNRCMGLGVHERRLWLSSLYQLFRFENFLDEGQQQGDYDAVYVPVEARTTGDVDIHDVHPYRDGRQPIFVVTRFNCIATFDERNSFAPVWIPPFIDRLAAEDRCHLNGLAMKDGEPAYVTCVSRTNVSGGWREHRMGGGVIVSVPDGKIVAEGLSMPHSPRLYDGQLYVLQSGIGEFGRINLETGAFEKLCFLPGFARGLTFLGRHAIIGVSRPRAEKTFEGLALDDRLKEQGISSRCQLAVVNLDTGDIEHTLEIDGVVQELYDVGALPGIVRPQAIGFKTDDIRFVIRPAKTLPS</sequence>
<evidence type="ECO:0000313" key="2">
    <source>
        <dbReference type="EMBL" id="RFB04551.1"/>
    </source>
</evidence>
<proteinExistence type="predicted"/>
<dbReference type="NCBIfam" id="TIGR03032">
    <property type="entry name" value="TIGR03032 family protein"/>
    <property type="match status" value="1"/>
</dbReference>
<comment type="caution">
    <text evidence="2">The sequence shown here is derived from an EMBL/GenBank/DDBJ whole genome shotgun (WGS) entry which is preliminary data.</text>
</comment>
<dbReference type="InParanoid" id="A0A371RGI3"/>
<accession>A0A371RGI3</accession>
<organism evidence="2 3">
    <name type="scientific">Parvularcula marina</name>
    <dbReference type="NCBI Taxonomy" id="2292771"/>
    <lineage>
        <taxon>Bacteria</taxon>
        <taxon>Pseudomonadati</taxon>
        <taxon>Pseudomonadota</taxon>
        <taxon>Alphaproteobacteria</taxon>
        <taxon>Parvularculales</taxon>
        <taxon>Parvularculaceae</taxon>
        <taxon>Parvularcula</taxon>
    </lineage>
</organism>
<dbReference type="OrthoDB" id="238183at2"/>